<keyword evidence="2" id="KW-1185">Reference proteome</keyword>
<gene>
    <name evidence="1" type="ordered locus">DEHA2C00902g</name>
</gene>
<organism evidence="1 2">
    <name type="scientific">Debaryomyces hansenii (strain ATCC 36239 / CBS 767 / BCRC 21394 / JCM 1990 / NBRC 0083 / IGC 2968)</name>
    <name type="common">Yeast</name>
    <name type="synonym">Torulaspora hansenii</name>
    <dbReference type="NCBI Taxonomy" id="284592"/>
    <lineage>
        <taxon>Eukaryota</taxon>
        <taxon>Fungi</taxon>
        <taxon>Dikarya</taxon>
        <taxon>Ascomycota</taxon>
        <taxon>Saccharomycotina</taxon>
        <taxon>Pichiomycetes</taxon>
        <taxon>Debaryomycetaceae</taxon>
        <taxon>Debaryomyces</taxon>
    </lineage>
</organism>
<dbReference type="GeneID" id="8998285"/>
<dbReference type="RefSeq" id="XP_002770150.1">
    <property type="nucleotide sequence ID" value="XM_002770104.1"/>
</dbReference>
<dbReference type="KEGG" id="dha:DEHA2C00902g"/>
<sequence>MDSLFKTLGNDLKVLRDHRWYSMPCMQILSYALNGVPSSFNQPEIRPNMEYFGHYTFHFD</sequence>
<accession>B5RT55</accession>
<dbReference type="EMBL" id="CR382135">
    <property type="protein sequence ID" value="CAR65517.1"/>
    <property type="molecule type" value="Genomic_DNA"/>
</dbReference>
<dbReference type="InParanoid" id="B5RT55"/>
<evidence type="ECO:0000313" key="1">
    <source>
        <dbReference type="EMBL" id="CAR65517.1"/>
    </source>
</evidence>
<proteinExistence type="predicted"/>
<dbReference type="AlphaFoldDB" id="B5RT55"/>
<dbReference type="VEuPathDB" id="FungiDB:DEHA2C00902g"/>
<dbReference type="HOGENOM" id="CLU_2941670_0_0_1"/>
<protein>
    <submittedName>
        <fullName evidence="1">DEHA2C00902p</fullName>
    </submittedName>
</protein>
<name>B5RT55_DEBHA</name>
<dbReference type="Proteomes" id="UP000000599">
    <property type="component" value="Chromosome C"/>
</dbReference>
<reference evidence="1 2" key="1">
    <citation type="journal article" date="2004" name="Nature">
        <title>Genome evolution in yeasts.</title>
        <authorList>
            <consortium name="Genolevures"/>
            <person name="Dujon B."/>
            <person name="Sherman D."/>
            <person name="Fischer G."/>
            <person name="Durrens P."/>
            <person name="Casaregola S."/>
            <person name="Lafontaine I."/>
            <person name="de Montigny J."/>
            <person name="Marck C."/>
            <person name="Neuveglise C."/>
            <person name="Talla E."/>
            <person name="Goffard N."/>
            <person name="Frangeul L."/>
            <person name="Aigle M."/>
            <person name="Anthouard V."/>
            <person name="Babour A."/>
            <person name="Barbe V."/>
            <person name="Barnay S."/>
            <person name="Blanchin S."/>
            <person name="Beckerich J.M."/>
            <person name="Beyne E."/>
            <person name="Bleykasten C."/>
            <person name="Boisrame A."/>
            <person name="Boyer J."/>
            <person name="Cattolico L."/>
            <person name="Confanioleri F."/>
            <person name="de Daruvar A."/>
            <person name="Despons L."/>
            <person name="Fabre E."/>
            <person name="Fairhead C."/>
            <person name="Ferry-Dumazet H."/>
            <person name="Groppi A."/>
            <person name="Hantraye F."/>
            <person name="Hennequin C."/>
            <person name="Jauniaux N."/>
            <person name="Joyet P."/>
            <person name="Kachouri R."/>
            <person name="Kerrest A."/>
            <person name="Koszul R."/>
            <person name="Lemaire M."/>
            <person name="Lesur I."/>
            <person name="Ma L."/>
            <person name="Muller H."/>
            <person name="Nicaud J.M."/>
            <person name="Nikolski M."/>
            <person name="Oztas S."/>
            <person name="Ozier-Kalogeropoulos O."/>
            <person name="Pellenz S."/>
            <person name="Potier S."/>
            <person name="Richard G.F."/>
            <person name="Straub M.L."/>
            <person name="Suleau A."/>
            <person name="Swennene D."/>
            <person name="Tekaia F."/>
            <person name="Wesolowski-Louvel M."/>
            <person name="Westhof E."/>
            <person name="Wirth B."/>
            <person name="Zeniou-Meyer M."/>
            <person name="Zivanovic I."/>
            <person name="Bolotin-Fukuhara M."/>
            <person name="Thierry A."/>
            <person name="Bouchier C."/>
            <person name="Caudron B."/>
            <person name="Scarpelli C."/>
            <person name="Gaillardin C."/>
            <person name="Weissenbach J."/>
            <person name="Wincker P."/>
            <person name="Souciet J.L."/>
        </authorList>
    </citation>
    <scope>NUCLEOTIDE SEQUENCE [LARGE SCALE GENOMIC DNA]</scope>
    <source>
        <strain evidence="2">ATCC 36239 / CBS 767 / BCRC 21394 / JCM 1990 / NBRC 0083 / IGC 2968</strain>
    </source>
</reference>
<evidence type="ECO:0000313" key="2">
    <source>
        <dbReference type="Proteomes" id="UP000000599"/>
    </source>
</evidence>